<evidence type="ECO:0000256" key="1">
    <source>
        <dbReference type="ARBA" id="ARBA00004162"/>
    </source>
</evidence>
<dbReference type="Proteomes" id="UP000051160">
    <property type="component" value="Unassembled WGS sequence"/>
</dbReference>
<evidence type="ECO:0000256" key="2">
    <source>
        <dbReference type="ARBA" id="ARBA00022475"/>
    </source>
</evidence>
<dbReference type="InterPro" id="IPR018513">
    <property type="entry name" value="Cell_synthase_bac"/>
</dbReference>
<reference evidence="8 9" key="1">
    <citation type="journal article" date="2015" name="Genome Announc.">
        <title>Expanding the biotechnology potential of lactobacilli through comparative genomics of 213 strains and associated genera.</title>
        <authorList>
            <person name="Sun Z."/>
            <person name="Harris H.M."/>
            <person name="McCann A."/>
            <person name="Guo C."/>
            <person name="Argimon S."/>
            <person name="Zhang W."/>
            <person name="Yang X."/>
            <person name="Jeffery I.B."/>
            <person name="Cooney J.C."/>
            <person name="Kagawa T.F."/>
            <person name="Liu W."/>
            <person name="Song Y."/>
            <person name="Salvetti E."/>
            <person name="Wrobel A."/>
            <person name="Rasinkangas P."/>
            <person name="Parkhill J."/>
            <person name="Rea M.C."/>
            <person name="O'Sullivan O."/>
            <person name="Ritari J."/>
            <person name="Douillard F.P."/>
            <person name="Paul Ross R."/>
            <person name="Yang R."/>
            <person name="Briner A.E."/>
            <person name="Felis G.E."/>
            <person name="de Vos W.M."/>
            <person name="Barrangou R."/>
            <person name="Klaenhammer T.R."/>
            <person name="Caufield P.W."/>
            <person name="Cui Y."/>
            <person name="Zhang H."/>
            <person name="O'Toole P.W."/>
        </authorList>
    </citation>
    <scope>NUCLEOTIDE SEQUENCE [LARGE SCALE GENOMIC DNA]</scope>
    <source>
        <strain evidence="8 9">DSM 19909</strain>
    </source>
</reference>
<evidence type="ECO:0000313" key="8">
    <source>
        <dbReference type="EMBL" id="KRK97415.1"/>
    </source>
</evidence>
<dbReference type="EMBL" id="AZEE01000029">
    <property type="protein sequence ID" value="KRK97415.1"/>
    <property type="molecule type" value="Genomic_DNA"/>
</dbReference>
<dbReference type="Gene3D" id="2.60.120.260">
    <property type="entry name" value="Galactose-binding domain-like"/>
    <property type="match status" value="2"/>
</dbReference>
<dbReference type="PANTHER" id="PTHR39083">
    <property type="entry name" value="CYCLIC DI-GMP-BINDING PROTEIN"/>
    <property type="match status" value="1"/>
</dbReference>
<dbReference type="GO" id="GO:0006011">
    <property type="term" value="P:UDP-alpha-D-glucose metabolic process"/>
    <property type="evidence" value="ECO:0007669"/>
    <property type="project" value="InterPro"/>
</dbReference>
<evidence type="ECO:0000313" key="9">
    <source>
        <dbReference type="Proteomes" id="UP000051160"/>
    </source>
</evidence>
<proteinExistence type="predicted"/>
<keyword evidence="4 6" id="KW-1133">Transmembrane helix</keyword>
<evidence type="ECO:0000256" key="6">
    <source>
        <dbReference type="SAM" id="Phobius"/>
    </source>
</evidence>
<dbReference type="PATRIC" id="fig|1423776.4.peg.1457"/>
<keyword evidence="9" id="KW-1185">Reference proteome</keyword>
<evidence type="ECO:0000256" key="4">
    <source>
        <dbReference type="ARBA" id="ARBA00022989"/>
    </source>
</evidence>
<feature type="chain" id="PRO_5038944486" evidence="7">
    <location>
        <begin position="17"/>
        <end position="677"/>
    </location>
</feature>
<evidence type="ECO:0000256" key="7">
    <source>
        <dbReference type="SAM" id="SignalP"/>
    </source>
</evidence>
<comment type="subcellular location">
    <subcellularLocation>
        <location evidence="1">Cell membrane</location>
        <topology evidence="1">Single-pass membrane protein</topology>
    </subcellularLocation>
</comment>
<keyword evidence="3 6" id="KW-0812">Transmembrane</keyword>
<sequence>MSLLVMLAVTTLPASAKQYVQSFQNNTTTLSGQAVQANMYFVKMGYWQVDQATLNLNFQVSQLTNRQTSDITVAVNGITFDSFRPKKTTGMQTRQIIIPKRLIQSQNNLKVSGQLLNQAGKKIAVASQTPANWLTLDRSSNVNFDYRISEPDFQIRSYYAHLTGADTLAHHKSAVLTPPDASDAELAASTRVLMGLSRFVTSEDQIVPMLPLKKSVDLHDYQVMVARADHLPASLQRQVSANQLRHHAVIKCVKQKGRQFLLVTASSTELLNQAAKYIANQELMQQTKSPVKLITKGTRTTTSVQHFQNRQPLTMMDNQVTGTGRHVVTYFVQMPNSQTNAIDATINLDLRYAQNLNFKQSMVTIKVNDQTIGSRRLHASHADGDHIQIKLPAKMALPSTFTVQVIFDLVMPGKVTAKSRQTPWATVLRQSYAKIPDRPGNTLLFNNYPTLFMADRAVKNMALIRPQRMTDTDFATLTNLMSLIGTYAKQNTGQLTIYQQTPSRNNLAHSNVIAFGTPQATPFIRQLNSNLYFQFNHQATAFNGNEKLSLESEYAKHIGTAQLLRSPYNSRRGLLVVTGPHRDDVYRASTQLNRQINVAQYPQTDAIVVDEDNQHFSYRFKKRAVIYPTSFKAAAHHYRTFWLFVGVATVILLIFGIVAIRLTQQNGFWTKGDQTDE</sequence>
<comment type="caution">
    <text evidence="8">The sequence shown here is derived from an EMBL/GenBank/DDBJ whole genome shotgun (WGS) entry which is preliminary data.</text>
</comment>
<keyword evidence="7" id="KW-0732">Signal</keyword>
<gene>
    <name evidence="8" type="ORF">FD04_GL001439</name>
</gene>
<organism evidence="8 9">
    <name type="scientific">Secundilactobacillus odoratitofui DSM 19909 = JCM 15043</name>
    <dbReference type="NCBI Taxonomy" id="1423776"/>
    <lineage>
        <taxon>Bacteria</taxon>
        <taxon>Bacillati</taxon>
        <taxon>Bacillota</taxon>
        <taxon>Bacilli</taxon>
        <taxon>Lactobacillales</taxon>
        <taxon>Lactobacillaceae</taxon>
        <taxon>Secundilactobacillus</taxon>
    </lineage>
</organism>
<dbReference type="STRING" id="1423776.FD04_GL001439"/>
<name>A0A0R1M096_9LACO</name>
<protein>
    <submittedName>
        <fullName evidence="8">Cellulose synthase catalytic subunit</fullName>
    </submittedName>
</protein>
<dbReference type="AlphaFoldDB" id="A0A0R1M096"/>
<dbReference type="PANTHER" id="PTHR39083:SF1">
    <property type="entry name" value="CYCLIC DI-GMP-BINDING PROTEIN"/>
    <property type="match status" value="1"/>
</dbReference>
<dbReference type="GO" id="GO:0005886">
    <property type="term" value="C:plasma membrane"/>
    <property type="evidence" value="ECO:0007669"/>
    <property type="project" value="UniProtKB-SubCell"/>
</dbReference>
<evidence type="ECO:0000256" key="3">
    <source>
        <dbReference type="ARBA" id="ARBA00022692"/>
    </source>
</evidence>
<evidence type="ECO:0000256" key="5">
    <source>
        <dbReference type="ARBA" id="ARBA00023136"/>
    </source>
</evidence>
<feature type="signal peptide" evidence="7">
    <location>
        <begin position="1"/>
        <end position="16"/>
    </location>
</feature>
<keyword evidence="5 6" id="KW-0472">Membrane</keyword>
<feature type="transmembrane region" description="Helical" evidence="6">
    <location>
        <begin position="641"/>
        <end position="662"/>
    </location>
</feature>
<accession>A0A0R1M096</accession>
<dbReference type="Pfam" id="PF03170">
    <property type="entry name" value="BcsB"/>
    <property type="match status" value="1"/>
</dbReference>
<keyword evidence="2" id="KW-1003">Cell membrane</keyword>